<keyword evidence="2" id="KW-1185">Reference proteome</keyword>
<organism evidence="1 2">
    <name type="scientific">Winogradskyella aquimaris</name>
    <dbReference type="NCBI Taxonomy" id="864074"/>
    <lineage>
        <taxon>Bacteria</taxon>
        <taxon>Pseudomonadati</taxon>
        <taxon>Bacteroidota</taxon>
        <taxon>Flavobacteriia</taxon>
        <taxon>Flavobacteriales</taxon>
        <taxon>Flavobacteriaceae</taxon>
        <taxon>Winogradskyella</taxon>
    </lineage>
</organism>
<gene>
    <name evidence="1" type="ORF">SNF14_11510</name>
</gene>
<dbReference type="Pfam" id="PF07609">
    <property type="entry name" value="DUF1572"/>
    <property type="match status" value="1"/>
</dbReference>
<accession>A0ABU5ENW8</accession>
<proteinExistence type="predicted"/>
<dbReference type="SUPFAM" id="SSF109854">
    <property type="entry name" value="DinB/YfiT-like putative metalloenzymes"/>
    <property type="match status" value="1"/>
</dbReference>
<dbReference type="Gene3D" id="1.20.120.450">
    <property type="entry name" value="dinb family like domain"/>
    <property type="match status" value="1"/>
</dbReference>
<sequence>MLTKTLETIFHRDLDALKQEIEAYQNEDRLWMVTKDISNSAGNLCLHIIGNLNHFIGAVLGHTGYARQRELEFTRTHVPKIEMITNIEATKAIVAKVLADLTTTDLEREYELKVFNKPMSTGYFLVHLSTHLAYHLGQINYHRRLLDS</sequence>
<evidence type="ECO:0000313" key="1">
    <source>
        <dbReference type="EMBL" id="MDY2587968.1"/>
    </source>
</evidence>
<evidence type="ECO:0000313" key="2">
    <source>
        <dbReference type="Proteomes" id="UP001285855"/>
    </source>
</evidence>
<dbReference type="InterPro" id="IPR034660">
    <property type="entry name" value="DinB/YfiT-like"/>
</dbReference>
<dbReference type="RefSeq" id="WP_320556321.1">
    <property type="nucleotide sequence ID" value="NZ_JAXDAE010000012.1"/>
</dbReference>
<name>A0ABU5ENW8_9FLAO</name>
<protein>
    <submittedName>
        <fullName evidence="1">DUF1572 family protein</fullName>
    </submittedName>
</protein>
<comment type="caution">
    <text evidence="1">The sequence shown here is derived from an EMBL/GenBank/DDBJ whole genome shotgun (WGS) entry which is preliminary data.</text>
</comment>
<reference evidence="1 2" key="1">
    <citation type="submission" date="2023-11" db="EMBL/GenBank/DDBJ databases">
        <title>Winogradskyella pelagius sp. nov., isolated from coastal sediment.</title>
        <authorList>
            <person name="Li F."/>
        </authorList>
    </citation>
    <scope>NUCLEOTIDE SEQUENCE [LARGE SCALE GENOMIC DNA]</scope>
    <source>
        <strain evidence="1 2">KCTC 23502</strain>
    </source>
</reference>
<dbReference type="Proteomes" id="UP001285855">
    <property type="component" value="Unassembled WGS sequence"/>
</dbReference>
<dbReference type="EMBL" id="JAXDAE010000012">
    <property type="protein sequence ID" value="MDY2587968.1"/>
    <property type="molecule type" value="Genomic_DNA"/>
</dbReference>
<dbReference type="InterPro" id="IPR011466">
    <property type="entry name" value="DUF1572"/>
</dbReference>